<dbReference type="EMBL" id="GL732764">
    <property type="protein sequence ID" value="EFX65082.1"/>
    <property type="molecule type" value="Genomic_DNA"/>
</dbReference>
<accession>E9HT49</accession>
<evidence type="ECO:0000256" key="5">
    <source>
        <dbReference type="ARBA" id="ARBA00023186"/>
    </source>
</evidence>
<sequence length="56" mass="6326">MASKDTKLMLQAEPPDPEKISKGDSIGATAVFLSCFYKEHQFFRVGNFVNNEYIDP</sequence>
<keyword evidence="3" id="KW-0805">Transcription regulation</keyword>
<proteinExistence type="inferred from homology"/>
<evidence type="ECO:0000256" key="6">
    <source>
        <dbReference type="ARBA" id="ARBA00023242"/>
    </source>
</evidence>
<comment type="similarity">
    <text evidence="2">Belongs to the ASF1 family.</text>
</comment>
<name>E9HT49_DAPPU</name>
<evidence type="ECO:0000256" key="7">
    <source>
        <dbReference type="SAM" id="MobiDB-lite"/>
    </source>
</evidence>
<gene>
    <name evidence="8" type="ORF">DAPPUDRAFT_65711</name>
</gene>
<dbReference type="KEGG" id="dpx:DAPPUDRAFT_65711"/>
<dbReference type="InParanoid" id="E9HT49"/>
<dbReference type="Proteomes" id="UP000000305">
    <property type="component" value="Unassembled WGS sequence"/>
</dbReference>
<dbReference type="Pfam" id="PF04729">
    <property type="entry name" value="ASF1_hist_chap"/>
    <property type="match status" value="1"/>
</dbReference>
<evidence type="ECO:0000256" key="4">
    <source>
        <dbReference type="ARBA" id="ARBA00023163"/>
    </source>
</evidence>
<dbReference type="PROSITE" id="PS51257">
    <property type="entry name" value="PROKAR_LIPOPROTEIN"/>
    <property type="match status" value="1"/>
</dbReference>
<dbReference type="PANTHER" id="PTHR12040:SF0">
    <property type="entry name" value="HISTONE CHAPERONE ASF1"/>
    <property type="match status" value="1"/>
</dbReference>
<feature type="region of interest" description="Disordered" evidence="7">
    <location>
        <begin position="1"/>
        <end position="22"/>
    </location>
</feature>
<keyword evidence="6" id="KW-0539">Nucleus</keyword>
<evidence type="ECO:0000256" key="1">
    <source>
        <dbReference type="ARBA" id="ARBA00004123"/>
    </source>
</evidence>
<dbReference type="Gene3D" id="2.60.40.1490">
    <property type="entry name" value="Histone chaperone ASF1-like"/>
    <property type="match status" value="1"/>
</dbReference>
<evidence type="ECO:0000313" key="9">
    <source>
        <dbReference type="Proteomes" id="UP000000305"/>
    </source>
</evidence>
<dbReference type="InterPro" id="IPR036747">
    <property type="entry name" value="ASF1-like_sf"/>
</dbReference>
<keyword evidence="4" id="KW-0804">Transcription</keyword>
<evidence type="ECO:0000256" key="2">
    <source>
        <dbReference type="ARBA" id="ARBA00006051"/>
    </source>
</evidence>
<dbReference type="PhylomeDB" id="E9HT49"/>
<keyword evidence="9" id="KW-1185">Reference proteome</keyword>
<dbReference type="GO" id="GO:0005634">
    <property type="term" value="C:nucleus"/>
    <property type="evidence" value="ECO:0007669"/>
    <property type="project" value="UniProtKB-SubCell"/>
</dbReference>
<reference evidence="8 9" key="1">
    <citation type="journal article" date="2011" name="Science">
        <title>The ecoresponsive genome of Daphnia pulex.</title>
        <authorList>
            <person name="Colbourne J.K."/>
            <person name="Pfrender M.E."/>
            <person name="Gilbert D."/>
            <person name="Thomas W.K."/>
            <person name="Tucker A."/>
            <person name="Oakley T.H."/>
            <person name="Tokishita S."/>
            <person name="Aerts A."/>
            <person name="Arnold G.J."/>
            <person name="Basu M.K."/>
            <person name="Bauer D.J."/>
            <person name="Caceres C.E."/>
            <person name="Carmel L."/>
            <person name="Casola C."/>
            <person name="Choi J.H."/>
            <person name="Detter J.C."/>
            <person name="Dong Q."/>
            <person name="Dusheyko S."/>
            <person name="Eads B.D."/>
            <person name="Frohlich T."/>
            <person name="Geiler-Samerotte K.A."/>
            <person name="Gerlach D."/>
            <person name="Hatcher P."/>
            <person name="Jogdeo S."/>
            <person name="Krijgsveld J."/>
            <person name="Kriventseva E.V."/>
            <person name="Kultz D."/>
            <person name="Laforsch C."/>
            <person name="Lindquist E."/>
            <person name="Lopez J."/>
            <person name="Manak J.R."/>
            <person name="Muller J."/>
            <person name="Pangilinan J."/>
            <person name="Patwardhan R.P."/>
            <person name="Pitluck S."/>
            <person name="Pritham E.J."/>
            <person name="Rechtsteiner A."/>
            <person name="Rho M."/>
            <person name="Rogozin I.B."/>
            <person name="Sakarya O."/>
            <person name="Salamov A."/>
            <person name="Schaack S."/>
            <person name="Shapiro H."/>
            <person name="Shiga Y."/>
            <person name="Skalitzky C."/>
            <person name="Smith Z."/>
            <person name="Souvorov A."/>
            <person name="Sung W."/>
            <person name="Tang Z."/>
            <person name="Tsuchiya D."/>
            <person name="Tu H."/>
            <person name="Vos H."/>
            <person name="Wang M."/>
            <person name="Wolf Y.I."/>
            <person name="Yamagata H."/>
            <person name="Yamada T."/>
            <person name="Ye Y."/>
            <person name="Shaw J.R."/>
            <person name="Andrews J."/>
            <person name="Crease T.J."/>
            <person name="Tang H."/>
            <person name="Lucas S.M."/>
            <person name="Robertson H.M."/>
            <person name="Bork P."/>
            <person name="Koonin E.V."/>
            <person name="Zdobnov E.M."/>
            <person name="Grigoriev I.V."/>
            <person name="Lynch M."/>
            <person name="Boore J.L."/>
        </authorList>
    </citation>
    <scope>NUCLEOTIDE SEQUENCE [LARGE SCALE GENOMIC DNA]</scope>
</reference>
<keyword evidence="5" id="KW-0143">Chaperone</keyword>
<dbReference type="AlphaFoldDB" id="E9HT49"/>
<dbReference type="SUPFAM" id="SSF101546">
    <property type="entry name" value="ASF1-like"/>
    <property type="match status" value="1"/>
</dbReference>
<dbReference type="PANTHER" id="PTHR12040">
    <property type="entry name" value="ANTI-SILENCING PROTEIN 1"/>
    <property type="match status" value="1"/>
</dbReference>
<dbReference type="HOGENOM" id="CLU_208187_0_0_1"/>
<dbReference type="InterPro" id="IPR006818">
    <property type="entry name" value="ASF1-like"/>
</dbReference>
<organism evidence="8 9">
    <name type="scientific">Daphnia pulex</name>
    <name type="common">Water flea</name>
    <dbReference type="NCBI Taxonomy" id="6669"/>
    <lineage>
        <taxon>Eukaryota</taxon>
        <taxon>Metazoa</taxon>
        <taxon>Ecdysozoa</taxon>
        <taxon>Arthropoda</taxon>
        <taxon>Crustacea</taxon>
        <taxon>Branchiopoda</taxon>
        <taxon>Diplostraca</taxon>
        <taxon>Cladocera</taxon>
        <taxon>Anomopoda</taxon>
        <taxon>Daphniidae</taxon>
        <taxon>Daphnia</taxon>
    </lineage>
</organism>
<protein>
    <submittedName>
        <fullName evidence="8">Uncharacterized protein</fullName>
    </submittedName>
</protein>
<evidence type="ECO:0000313" key="8">
    <source>
        <dbReference type="EMBL" id="EFX65082.1"/>
    </source>
</evidence>
<dbReference type="GO" id="GO:0006325">
    <property type="term" value="P:chromatin organization"/>
    <property type="evidence" value="ECO:0007669"/>
    <property type="project" value="InterPro"/>
</dbReference>
<dbReference type="OrthoDB" id="29755at2759"/>
<dbReference type="STRING" id="6669.E9HT49"/>
<evidence type="ECO:0000256" key="3">
    <source>
        <dbReference type="ARBA" id="ARBA00023015"/>
    </source>
</evidence>
<comment type="subcellular location">
    <subcellularLocation>
        <location evidence="1">Nucleus</location>
    </subcellularLocation>
</comment>